<dbReference type="RefSeq" id="WP_203850592.1">
    <property type="nucleotide sequence ID" value="NZ_BAAAVW010000020.1"/>
</dbReference>
<dbReference type="Gene3D" id="3.20.20.370">
    <property type="entry name" value="Glycoside hydrolase/deacetylase"/>
    <property type="match status" value="1"/>
</dbReference>
<dbReference type="InterPro" id="IPR018763">
    <property type="entry name" value="DUF2334"/>
</dbReference>
<protein>
    <recommendedName>
        <fullName evidence="3">DUF2334 domain-containing protein</fullName>
    </recommendedName>
</protein>
<dbReference type="SUPFAM" id="SSF88713">
    <property type="entry name" value="Glycoside hydrolase/deacetylase"/>
    <property type="match status" value="1"/>
</dbReference>
<dbReference type="Pfam" id="PF10096">
    <property type="entry name" value="DUF2334"/>
    <property type="match status" value="1"/>
</dbReference>
<organism evidence="1 2">
    <name type="scientific">Dactylosporangium siamense</name>
    <dbReference type="NCBI Taxonomy" id="685454"/>
    <lineage>
        <taxon>Bacteria</taxon>
        <taxon>Bacillati</taxon>
        <taxon>Actinomycetota</taxon>
        <taxon>Actinomycetes</taxon>
        <taxon>Micromonosporales</taxon>
        <taxon>Micromonosporaceae</taxon>
        <taxon>Dactylosporangium</taxon>
    </lineage>
</organism>
<evidence type="ECO:0000313" key="1">
    <source>
        <dbReference type="EMBL" id="GIG48897.1"/>
    </source>
</evidence>
<comment type="caution">
    <text evidence="1">The sequence shown here is derived from an EMBL/GenBank/DDBJ whole genome shotgun (WGS) entry which is preliminary data.</text>
</comment>
<dbReference type="InterPro" id="IPR011330">
    <property type="entry name" value="Glyco_hydro/deAcase_b/a-brl"/>
</dbReference>
<dbReference type="CDD" id="cd11374">
    <property type="entry name" value="CE4_u10"/>
    <property type="match status" value="1"/>
</dbReference>
<sequence>MPKTVSTDARRAPLLVVSVHDVAPGSATESERWCADADALGIPVSLLVIPGHWRGERLAEHPDFAALLRDRAARGDELVLHGWSHRAGPEGGRMRRAAGYAVARGAAEFAALDERQAAERLGHAGRVLDALGLRMAGFTPPGWLASAAAQRALAAAGYRYTTSHFGVKDLRDGRLHRGFALSHRPGGGFGERLGAALVRAGAGWASRRPGVVRIALHPDDLHRPGLRDVTLRAIEAALARGAQPVTYGAVLGAGPR</sequence>
<gene>
    <name evidence="1" type="ORF">Dsi01nite_069380</name>
</gene>
<name>A0A919UB89_9ACTN</name>
<reference evidence="1" key="1">
    <citation type="submission" date="2021-01" db="EMBL/GenBank/DDBJ databases">
        <title>Whole genome shotgun sequence of Dactylosporangium siamense NBRC 106093.</title>
        <authorList>
            <person name="Komaki H."/>
            <person name="Tamura T."/>
        </authorList>
    </citation>
    <scope>NUCLEOTIDE SEQUENCE</scope>
    <source>
        <strain evidence="1">NBRC 106093</strain>
    </source>
</reference>
<proteinExistence type="predicted"/>
<accession>A0A919UB89</accession>
<evidence type="ECO:0008006" key="3">
    <source>
        <dbReference type="Google" id="ProtNLM"/>
    </source>
</evidence>
<evidence type="ECO:0000313" key="2">
    <source>
        <dbReference type="Proteomes" id="UP000660611"/>
    </source>
</evidence>
<dbReference type="AlphaFoldDB" id="A0A919UB89"/>
<keyword evidence="2" id="KW-1185">Reference proteome</keyword>
<dbReference type="Proteomes" id="UP000660611">
    <property type="component" value="Unassembled WGS sequence"/>
</dbReference>
<dbReference type="EMBL" id="BONQ01000110">
    <property type="protein sequence ID" value="GIG48897.1"/>
    <property type="molecule type" value="Genomic_DNA"/>
</dbReference>
<dbReference type="GO" id="GO:0005975">
    <property type="term" value="P:carbohydrate metabolic process"/>
    <property type="evidence" value="ECO:0007669"/>
    <property type="project" value="InterPro"/>
</dbReference>